<gene>
    <name evidence="3" type="ORF">DFP72DRAFT_1146861</name>
</gene>
<dbReference type="Proteomes" id="UP000521943">
    <property type="component" value="Unassembled WGS sequence"/>
</dbReference>
<keyword evidence="2" id="KW-0472">Membrane</keyword>
<evidence type="ECO:0000256" key="1">
    <source>
        <dbReference type="SAM" id="Coils"/>
    </source>
</evidence>
<dbReference type="AlphaFoldDB" id="A0A8H6HKD0"/>
<keyword evidence="4" id="KW-1185">Reference proteome</keyword>
<comment type="caution">
    <text evidence="3">The sequence shown here is derived from an EMBL/GenBank/DDBJ whole genome shotgun (WGS) entry which is preliminary data.</text>
</comment>
<evidence type="ECO:0000313" key="3">
    <source>
        <dbReference type="EMBL" id="KAF6748031.1"/>
    </source>
</evidence>
<accession>A0A8H6HKD0</accession>
<sequence>MATAATQSYFDAQKVLQSYQTQGVGQAESDQFVQGAIDQLQNDKGSFADNVNQVATWAIEVDEAFDRVKRGLYALVNDFGKDFPPLAGYYAEWTIYNQKWVDHLSLSRDVASEHAAVLKRFDQVFIEMVQSIKTNQDRLDVIAELGQFINEDHDRSSEMSQGFLNLKRDVEDFVGRFDAWIATTSAQLEERAKELQVEIDNLKQELQSLDKQIQEATAALLTSAAGAATMFGIIGLIVAGTTLAVLIAQRITKGNTLLSKKNELKDVNRKQVELAKIKSDFDALICDRLVLFAEIWSSVRNQSVQFQETLKGGMGALTNMRFKSELRLARGLCTPLAAGLEKYATSLVNRLAKQ</sequence>
<dbReference type="Gene3D" id="1.20.1170.10">
    <property type="match status" value="1"/>
</dbReference>
<feature type="coiled-coil region" evidence="1">
    <location>
        <begin position="185"/>
        <end position="219"/>
    </location>
</feature>
<evidence type="ECO:0000313" key="4">
    <source>
        <dbReference type="Proteomes" id="UP000521943"/>
    </source>
</evidence>
<protein>
    <submittedName>
        <fullName evidence="3">Uncharacterized protein</fullName>
    </submittedName>
</protein>
<name>A0A8H6HKD0_9AGAR</name>
<keyword evidence="2" id="KW-1133">Transmembrane helix</keyword>
<evidence type="ECO:0000256" key="2">
    <source>
        <dbReference type="SAM" id="Phobius"/>
    </source>
</evidence>
<dbReference type="OrthoDB" id="3198211at2759"/>
<dbReference type="EMBL" id="JACGCI010000075">
    <property type="protein sequence ID" value="KAF6748031.1"/>
    <property type="molecule type" value="Genomic_DNA"/>
</dbReference>
<organism evidence="3 4">
    <name type="scientific">Ephemerocybe angulata</name>
    <dbReference type="NCBI Taxonomy" id="980116"/>
    <lineage>
        <taxon>Eukaryota</taxon>
        <taxon>Fungi</taxon>
        <taxon>Dikarya</taxon>
        <taxon>Basidiomycota</taxon>
        <taxon>Agaricomycotina</taxon>
        <taxon>Agaricomycetes</taxon>
        <taxon>Agaricomycetidae</taxon>
        <taxon>Agaricales</taxon>
        <taxon>Agaricineae</taxon>
        <taxon>Psathyrellaceae</taxon>
        <taxon>Ephemerocybe</taxon>
    </lineage>
</organism>
<feature type="transmembrane region" description="Helical" evidence="2">
    <location>
        <begin position="218"/>
        <end position="248"/>
    </location>
</feature>
<proteinExistence type="predicted"/>
<reference evidence="3 4" key="1">
    <citation type="submission" date="2020-07" db="EMBL/GenBank/DDBJ databases">
        <title>Comparative genomics of pyrophilous fungi reveals a link between fire events and developmental genes.</title>
        <authorList>
            <consortium name="DOE Joint Genome Institute"/>
            <person name="Steindorff A.S."/>
            <person name="Carver A."/>
            <person name="Calhoun S."/>
            <person name="Stillman K."/>
            <person name="Liu H."/>
            <person name="Lipzen A."/>
            <person name="Pangilinan J."/>
            <person name="Labutti K."/>
            <person name="Bruns T.D."/>
            <person name="Grigoriev I.V."/>
        </authorList>
    </citation>
    <scope>NUCLEOTIDE SEQUENCE [LARGE SCALE GENOMIC DNA]</scope>
    <source>
        <strain evidence="3 4">CBS 144469</strain>
    </source>
</reference>
<keyword evidence="2" id="KW-0812">Transmembrane</keyword>
<keyword evidence="1" id="KW-0175">Coiled coil</keyword>